<dbReference type="CDD" id="cd04488">
    <property type="entry name" value="RecG_wedge_OBF"/>
    <property type="match status" value="1"/>
</dbReference>
<keyword evidence="4 10" id="KW-0347">Helicase</keyword>
<evidence type="ECO:0000256" key="6">
    <source>
        <dbReference type="ARBA" id="ARBA00023125"/>
    </source>
</evidence>
<keyword evidence="7" id="KW-0234">DNA repair</keyword>
<feature type="domain" description="Helicase C-terminal" evidence="9">
    <location>
        <begin position="415"/>
        <end position="566"/>
    </location>
</feature>
<dbReference type="InterPro" id="IPR012340">
    <property type="entry name" value="NA-bd_OB-fold"/>
</dbReference>
<evidence type="ECO:0000259" key="9">
    <source>
        <dbReference type="PROSITE" id="PS51194"/>
    </source>
</evidence>
<evidence type="ECO:0000256" key="5">
    <source>
        <dbReference type="ARBA" id="ARBA00022840"/>
    </source>
</evidence>
<dbReference type="NCBIfam" id="NF008169">
    <property type="entry name" value="PRK10917.2-3"/>
    <property type="match status" value="1"/>
</dbReference>
<dbReference type="Pfam" id="PF00271">
    <property type="entry name" value="Helicase_C"/>
    <property type="match status" value="1"/>
</dbReference>
<dbReference type="PANTHER" id="PTHR47964:SF1">
    <property type="entry name" value="ATP-DEPENDENT DNA HELICASE HOMOLOG RECG, CHLOROPLASTIC"/>
    <property type="match status" value="1"/>
</dbReference>
<keyword evidence="6" id="KW-0238">DNA-binding</keyword>
<dbReference type="SUPFAM" id="SSF52540">
    <property type="entry name" value="P-loop containing nucleoside triphosphate hydrolases"/>
    <property type="match status" value="1"/>
</dbReference>
<dbReference type="EMBL" id="CP017111">
    <property type="protein sequence ID" value="AOO64890.1"/>
    <property type="molecule type" value="Genomic_DNA"/>
</dbReference>
<evidence type="ECO:0000256" key="3">
    <source>
        <dbReference type="ARBA" id="ARBA00022801"/>
    </source>
</evidence>
<dbReference type="PROSITE" id="PS51192">
    <property type="entry name" value="HELICASE_ATP_BIND_1"/>
    <property type="match status" value="1"/>
</dbReference>
<dbReference type="InterPro" id="IPR014001">
    <property type="entry name" value="Helicase_ATP-bd"/>
</dbReference>
<name>A0A1D7TIY1_9BACT</name>
<dbReference type="SUPFAM" id="SSF50249">
    <property type="entry name" value="Nucleic acid-binding proteins"/>
    <property type="match status" value="1"/>
</dbReference>
<dbReference type="RefSeq" id="WP_069477729.1">
    <property type="nucleotide sequence ID" value="NZ_CP017111.1"/>
</dbReference>
<evidence type="ECO:0000256" key="7">
    <source>
        <dbReference type="ARBA" id="ARBA00023204"/>
    </source>
</evidence>
<evidence type="ECO:0000259" key="8">
    <source>
        <dbReference type="PROSITE" id="PS51192"/>
    </source>
</evidence>
<dbReference type="InterPro" id="IPR011545">
    <property type="entry name" value="DEAD/DEAH_box_helicase_dom"/>
</dbReference>
<dbReference type="GO" id="GO:0005524">
    <property type="term" value="F:ATP binding"/>
    <property type="evidence" value="ECO:0007669"/>
    <property type="project" value="UniProtKB-KW"/>
</dbReference>
<protein>
    <submittedName>
        <fullName evidence="10">ATP-dependent DNA helicase RecG</fullName>
    </submittedName>
</protein>
<keyword evidence="3" id="KW-0378">Hydrolase</keyword>
<dbReference type="Gene3D" id="3.40.50.300">
    <property type="entry name" value="P-loop containing nucleotide triphosphate hydrolases"/>
    <property type="match status" value="2"/>
</dbReference>
<evidence type="ECO:0000256" key="2">
    <source>
        <dbReference type="ARBA" id="ARBA00022763"/>
    </source>
</evidence>
<dbReference type="STRING" id="1193502.SHALO_1110"/>
<accession>A0A1D7TIY1</accession>
<dbReference type="GO" id="GO:0003677">
    <property type="term" value="F:DNA binding"/>
    <property type="evidence" value="ECO:0007669"/>
    <property type="project" value="UniProtKB-KW"/>
</dbReference>
<dbReference type="SMART" id="SM00487">
    <property type="entry name" value="DEXDc"/>
    <property type="match status" value="1"/>
</dbReference>
<dbReference type="InterPro" id="IPR001650">
    <property type="entry name" value="Helicase_C-like"/>
</dbReference>
<dbReference type="InterPro" id="IPR047112">
    <property type="entry name" value="RecG/Mfd"/>
</dbReference>
<proteinExistence type="predicted"/>
<sequence length="605" mass="67889">MKNLDLDPIDKERFKKIGVGTLLDLALLLPHSYENTTLSPSPLLEQINTLHVKVISLKQSPKVFQIVFDVEAWNAHLDGVIFAAKPYHKALFKVGNECYIHGKVSYNNGRLQMVQPKIVTAINTLIPKYKTPLQNKTVIELMTRFLSLEALLNEGLHVSEAQTLLSLHRPNAKEASAFSSFGYSESILKVLKFVEIHNYLKKLSGKKVTFPSCAKLDGDEAPFIASLSFILTADQQKVIGEIKRDFLSDNAAKRVIMGDVGCGKTMVILASVMMSYPKKAILMAPTTVLANQLFEEAVKFLPLHVKTLLITQEADSKENLADFDFIIGTHALLYRELPTCALVMVDEQHRFGTKQRALLSALVSKQAWHPHYLQFSATPIPRTLSMIQSSLVDLSFIKMLPFPKDITTKVIAKKDFKALVEHLRAEIAKKHQCIIVYPLVEESEMVNYQSIDEGRGFWEKNFEKVYVTYGKDKNKEEILKTFKEEGNLLISTTVVEVGISLPNLSTIVIVGAERLGLASLHQLRGRVSRNGLKGYCFLYTNLAKSERLEKFSQTLDGFEIAELDLAYRQGGDVVEGSIQSGKKLVWFDMVGDEEILKEAKARIEA</sequence>
<keyword evidence="11" id="KW-1185">Reference proteome</keyword>
<dbReference type="GO" id="GO:0016787">
    <property type="term" value="F:hydrolase activity"/>
    <property type="evidence" value="ECO:0007669"/>
    <property type="project" value="UniProtKB-KW"/>
</dbReference>
<keyword evidence="5" id="KW-0067">ATP-binding</keyword>
<dbReference type="Proteomes" id="UP000094609">
    <property type="component" value="Chromosome"/>
</dbReference>
<reference evidence="11" key="1">
    <citation type="submission" date="2016-08" db="EMBL/GenBank/DDBJ databases">
        <title>Complete genome sequence of the organohalide-respiring Epsilonproteobacterium Sulfurospirillum halorespirans.</title>
        <authorList>
            <person name="Goris T."/>
            <person name="Zimmermann J."/>
            <person name="Schenz B."/>
            <person name="Lemos M."/>
            <person name="Hackermueller J."/>
            <person name="Diekert G."/>
        </authorList>
    </citation>
    <scope>NUCLEOTIDE SEQUENCE [LARGE SCALE GENOMIC DNA]</scope>
    <source>
        <strain>DSM 13726</strain>
        <strain evidence="11">PCE-M2</strain>
    </source>
</reference>
<evidence type="ECO:0000256" key="4">
    <source>
        <dbReference type="ARBA" id="ARBA00022806"/>
    </source>
</evidence>
<dbReference type="SMART" id="SM00490">
    <property type="entry name" value="HELICc"/>
    <property type="match status" value="1"/>
</dbReference>
<dbReference type="GO" id="GO:0003678">
    <property type="term" value="F:DNA helicase activity"/>
    <property type="evidence" value="ECO:0007669"/>
    <property type="project" value="TreeGrafter"/>
</dbReference>
<gene>
    <name evidence="10" type="ORF">SHALO_1110</name>
</gene>
<dbReference type="InterPro" id="IPR027417">
    <property type="entry name" value="P-loop_NTPase"/>
</dbReference>
<evidence type="ECO:0000313" key="11">
    <source>
        <dbReference type="Proteomes" id="UP000094609"/>
    </source>
</evidence>
<keyword evidence="2" id="KW-0227">DNA damage</keyword>
<dbReference type="AlphaFoldDB" id="A0A1D7TIY1"/>
<dbReference type="Pfam" id="PF00270">
    <property type="entry name" value="DEAD"/>
    <property type="match status" value="1"/>
</dbReference>
<dbReference type="GO" id="GO:0006281">
    <property type="term" value="P:DNA repair"/>
    <property type="evidence" value="ECO:0007669"/>
    <property type="project" value="UniProtKB-KW"/>
</dbReference>
<dbReference type="PANTHER" id="PTHR47964">
    <property type="entry name" value="ATP-DEPENDENT DNA HELICASE HOMOLOG RECG, CHLOROPLASTIC"/>
    <property type="match status" value="1"/>
</dbReference>
<dbReference type="PROSITE" id="PS51194">
    <property type="entry name" value="HELICASE_CTER"/>
    <property type="match status" value="1"/>
</dbReference>
<organism evidence="10 11">
    <name type="scientific">Sulfurospirillum halorespirans DSM 13726</name>
    <dbReference type="NCBI Taxonomy" id="1193502"/>
    <lineage>
        <taxon>Bacteria</taxon>
        <taxon>Pseudomonadati</taxon>
        <taxon>Campylobacterota</taxon>
        <taxon>Epsilonproteobacteria</taxon>
        <taxon>Campylobacterales</taxon>
        <taxon>Sulfurospirillaceae</taxon>
        <taxon>Sulfurospirillum</taxon>
    </lineage>
</organism>
<evidence type="ECO:0000313" key="10">
    <source>
        <dbReference type="EMBL" id="AOO64890.1"/>
    </source>
</evidence>
<feature type="domain" description="Helicase ATP-binding" evidence="8">
    <location>
        <begin position="245"/>
        <end position="397"/>
    </location>
</feature>
<keyword evidence="1" id="KW-0547">Nucleotide-binding</keyword>
<evidence type="ECO:0000256" key="1">
    <source>
        <dbReference type="ARBA" id="ARBA00022741"/>
    </source>
</evidence>
<dbReference type="KEGG" id="shal:SHALO_1110"/>
<dbReference type="PATRIC" id="fig|1193502.14.peg.1126"/>